<keyword evidence="2" id="KW-1185">Reference proteome</keyword>
<dbReference type="EMBL" id="CAAALY010031306">
    <property type="protein sequence ID" value="VEL17147.1"/>
    <property type="molecule type" value="Genomic_DNA"/>
</dbReference>
<reference evidence="1" key="1">
    <citation type="submission" date="2018-11" db="EMBL/GenBank/DDBJ databases">
        <authorList>
            <consortium name="Pathogen Informatics"/>
        </authorList>
    </citation>
    <scope>NUCLEOTIDE SEQUENCE</scope>
</reference>
<name>A0A3S5FD78_9PLAT</name>
<dbReference type="OrthoDB" id="412876at2759"/>
<evidence type="ECO:0008006" key="3">
    <source>
        <dbReference type="Google" id="ProtNLM"/>
    </source>
</evidence>
<dbReference type="Gene3D" id="3.40.50.150">
    <property type="entry name" value="Vaccinia Virus protein VP39"/>
    <property type="match status" value="1"/>
</dbReference>
<dbReference type="Gene3D" id="2.70.160.11">
    <property type="entry name" value="Hnrnp arginine n-methyltransferase1"/>
    <property type="match status" value="2"/>
</dbReference>
<dbReference type="InterPro" id="IPR029063">
    <property type="entry name" value="SAM-dependent_MTases_sf"/>
</dbReference>
<protein>
    <recommendedName>
        <fullName evidence="3">Protein arginine N-methyltransferase 7</fullName>
    </recommendedName>
</protein>
<evidence type="ECO:0000313" key="1">
    <source>
        <dbReference type="EMBL" id="VEL17147.1"/>
    </source>
</evidence>
<evidence type="ECO:0000313" key="2">
    <source>
        <dbReference type="Proteomes" id="UP000784294"/>
    </source>
</evidence>
<dbReference type="AlphaFoldDB" id="A0A3S5FD78"/>
<sequence>MEPTGTVSNISIAPDWTLDPDISWREHWMQAVYFPVNQLPLVTGQEFSVTYARDTFSMWFGLVGISCQTGLLGGDDEVESALKGAYCKPEDPPVCTCGLHISWSRQRLAEINTKSYNEELTTLLKHTVSFLSPGHNSAIVVISDASFLPMMLADYLKGETHFVHHLDSSLSSRFLGRLYASSKRYSCVCLHQSIDQVIEELIRQQPSRVIFVTEPSFSSSILPWNALSFWYFIAKLKSELPFEICLATPTALRIYSVAVQFSDLWKIRAPVGTDCEGFDLTNLDQLIQSAYLDVDAVIEPQPLWQYHGVARSRPSLVFELNLRKPPLLCSKELNSFILPDGSVSISQGDLTLELSLSDQLVNGVAFWAEWEIGVSEDSVIYRSPSGPAKPISPGEKIYWKNVGPQQGVFLSHDWLTYNTRFKVITIRSLFNVNDGEPTFEFDLK</sequence>
<organism evidence="1 2">
    <name type="scientific">Protopolystoma xenopodis</name>
    <dbReference type="NCBI Taxonomy" id="117903"/>
    <lineage>
        <taxon>Eukaryota</taxon>
        <taxon>Metazoa</taxon>
        <taxon>Spiralia</taxon>
        <taxon>Lophotrochozoa</taxon>
        <taxon>Platyhelminthes</taxon>
        <taxon>Monogenea</taxon>
        <taxon>Polyopisthocotylea</taxon>
        <taxon>Polystomatidea</taxon>
        <taxon>Polystomatidae</taxon>
        <taxon>Protopolystoma</taxon>
    </lineage>
</organism>
<proteinExistence type="predicted"/>
<gene>
    <name evidence="1" type="ORF">PXEA_LOCUS10587</name>
</gene>
<accession>A0A3S5FD78</accession>
<comment type="caution">
    <text evidence="1">The sequence shown here is derived from an EMBL/GenBank/DDBJ whole genome shotgun (WGS) entry which is preliminary data.</text>
</comment>
<dbReference type="Proteomes" id="UP000784294">
    <property type="component" value="Unassembled WGS sequence"/>
</dbReference>